<proteinExistence type="inferred from homology"/>
<evidence type="ECO:0000256" key="4">
    <source>
        <dbReference type="ARBA" id="ARBA00022960"/>
    </source>
</evidence>
<evidence type="ECO:0000256" key="8">
    <source>
        <dbReference type="PIRSR" id="PIRSR618044-2"/>
    </source>
</evidence>
<sequence>MLDVASGEWLYAQNADKPMPPASMSKLMTETLVLEDVAAGKLGWDDKVTVSRYAAKVGGASMGLSEGQRVTVETLFRGMAVRSANDATVALAEYAAGDERTFVARMNAKARKIGLSKQSRFANATGLSSADLKAFSAAASEGETVMTAKDVAKLAMYVVQREPDILNFTREGEARGFGTQVALRTTNEMLPGQRFGTVGNDGLKTGYTAAAGYCFAGSFRLDGRRYVTVVMGTATPKARFDQTRTLLELGLAEGRKLA</sequence>
<dbReference type="PANTHER" id="PTHR21581">
    <property type="entry name" value="D-ALANYL-D-ALANINE CARBOXYPEPTIDASE"/>
    <property type="match status" value="1"/>
</dbReference>
<evidence type="ECO:0000256" key="7">
    <source>
        <dbReference type="PIRSR" id="PIRSR618044-1"/>
    </source>
</evidence>
<dbReference type="GO" id="GO:0008360">
    <property type="term" value="P:regulation of cell shape"/>
    <property type="evidence" value="ECO:0007669"/>
    <property type="project" value="UniProtKB-KW"/>
</dbReference>
<keyword evidence="3" id="KW-0378">Hydrolase</keyword>
<evidence type="ECO:0000256" key="5">
    <source>
        <dbReference type="ARBA" id="ARBA00022984"/>
    </source>
</evidence>
<dbReference type="AlphaFoldDB" id="A0A7X0VK57"/>
<dbReference type="InterPro" id="IPR018044">
    <property type="entry name" value="Peptidase_S11"/>
</dbReference>
<keyword evidence="12" id="KW-1185">Reference proteome</keyword>
<accession>A0A7X0VK57</accession>
<name>A0A7X0VK57_9BACL</name>
<keyword evidence="11" id="KW-0121">Carboxypeptidase</keyword>
<keyword evidence="4" id="KW-0133">Cell shape</keyword>
<protein>
    <submittedName>
        <fullName evidence="11">D-alanyl-D-alanine carboxypeptidase</fullName>
    </submittedName>
</protein>
<organism evidence="11 12">
    <name type="scientific">Cohnella nanjingensis</name>
    <dbReference type="NCBI Taxonomy" id="1387779"/>
    <lineage>
        <taxon>Bacteria</taxon>
        <taxon>Bacillati</taxon>
        <taxon>Bacillota</taxon>
        <taxon>Bacilli</taxon>
        <taxon>Bacillales</taxon>
        <taxon>Paenibacillaceae</taxon>
        <taxon>Cohnella</taxon>
    </lineage>
</organism>
<feature type="active site" description="Proton acceptor" evidence="7">
    <location>
        <position position="26"/>
    </location>
</feature>
<evidence type="ECO:0000313" key="11">
    <source>
        <dbReference type="EMBL" id="MBB6675429.1"/>
    </source>
</evidence>
<comment type="similarity">
    <text evidence="1 9">Belongs to the peptidase S11 family.</text>
</comment>
<dbReference type="Gene3D" id="3.40.710.10">
    <property type="entry name" value="DD-peptidase/beta-lactamase superfamily"/>
    <property type="match status" value="1"/>
</dbReference>
<dbReference type="GO" id="GO:0009252">
    <property type="term" value="P:peptidoglycan biosynthetic process"/>
    <property type="evidence" value="ECO:0007669"/>
    <property type="project" value="UniProtKB-KW"/>
</dbReference>
<dbReference type="PANTHER" id="PTHR21581:SF11">
    <property type="entry name" value="D-ALANYL-D-ALANINE CARBOXYPEPTIDASE DACA"/>
    <property type="match status" value="1"/>
</dbReference>
<feature type="domain" description="Peptidase S11 D-alanyl-D-alanine carboxypeptidase A N-terminal" evidence="10">
    <location>
        <begin position="2"/>
        <end position="234"/>
    </location>
</feature>
<evidence type="ECO:0000256" key="1">
    <source>
        <dbReference type="ARBA" id="ARBA00007164"/>
    </source>
</evidence>
<keyword evidence="2" id="KW-0732">Signal</keyword>
<dbReference type="GO" id="GO:0006508">
    <property type="term" value="P:proteolysis"/>
    <property type="evidence" value="ECO:0007669"/>
    <property type="project" value="InterPro"/>
</dbReference>
<comment type="caution">
    <text evidence="11">The sequence shown here is derived from an EMBL/GenBank/DDBJ whole genome shotgun (WGS) entry which is preliminary data.</text>
</comment>
<evidence type="ECO:0000256" key="2">
    <source>
        <dbReference type="ARBA" id="ARBA00022729"/>
    </source>
</evidence>
<reference evidence="11 12" key="1">
    <citation type="submission" date="2020-08" db="EMBL/GenBank/DDBJ databases">
        <title>Cohnella phylogeny.</title>
        <authorList>
            <person name="Dunlap C."/>
        </authorList>
    </citation>
    <scope>NUCLEOTIDE SEQUENCE [LARGE SCALE GENOMIC DNA]</scope>
    <source>
        <strain evidence="11 12">DSM 28246</strain>
    </source>
</reference>
<dbReference type="InterPro" id="IPR001967">
    <property type="entry name" value="Peptidase_S11_N"/>
</dbReference>
<evidence type="ECO:0000256" key="6">
    <source>
        <dbReference type="ARBA" id="ARBA00023316"/>
    </source>
</evidence>
<keyword evidence="6" id="KW-0961">Cell wall biogenesis/degradation</keyword>
<keyword evidence="11" id="KW-0645">Protease</keyword>
<dbReference type="EMBL" id="JACJVP010000076">
    <property type="protein sequence ID" value="MBB6675429.1"/>
    <property type="molecule type" value="Genomic_DNA"/>
</dbReference>
<gene>
    <name evidence="11" type="ORF">H7C19_32700</name>
</gene>
<evidence type="ECO:0000256" key="9">
    <source>
        <dbReference type="RuleBase" id="RU004016"/>
    </source>
</evidence>
<keyword evidence="5" id="KW-0573">Peptidoglycan synthesis</keyword>
<dbReference type="GO" id="GO:0009002">
    <property type="term" value="F:serine-type D-Ala-D-Ala carboxypeptidase activity"/>
    <property type="evidence" value="ECO:0007669"/>
    <property type="project" value="InterPro"/>
</dbReference>
<dbReference type="PRINTS" id="PR00725">
    <property type="entry name" value="DADACBPTASE1"/>
</dbReference>
<evidence type="ECO:0000256" key="3">
    <source>
        <dbReference type="ARBA" id="ARBA00022801"/>
    </source>
</evidence>
<feature type="active site" evidence="7">
    <location>
        <position position="83"/>
    </location>
</feature>
<dbReference type="GO" id="GO:0071555">
    <property type="term" value="P:cell wall organization"/>
    <property type="evidence" value="ECO:0007669"/>
    <property type="project" value="UniProtKB-KW"/>
</dbReference>
<evidence type="ECO:0000259" key="10">
    <source>
        <dbReference type="Pfam" id="PF00768"/>
    </source>
</evidence>
<dbReference type="Proteomes" id="UP000547209">
    <property type="component" value="Unassembled WGS sequence"/>
</dbReference>
<dbReference type="SUPFAM" id="SSF56601">
    <property type="entry name" value="beta-lactamase/transpeptidase-like"/>
    <property type="match status" value="1"/>
</dbReference>
<feature type="binding site" evidence="8">
    <location>
        <position position="204"/>
    </location>
    <ligand>
        <name>substrate</name>
    </ligand>
</feature>
<dbReference type="InterPro" id="IPR012338">
    <property type="entry name" value="Beta-lactam/transpept-like"/>
</dbReference>
<feature type="active site" description="Acyl-ester intermediate" evidence="7">
    <location>
        <position position="23"/>
    </location>
</feature>
<evidence type="ECO:0000313" key="12">
    <source>
        <dbReference type="Proteomes" id="UP000547209"/>
    </source>
</evidence>
<dbReference type="Pfam" id="PF00768">
    <property type="entry name" value="Peptidase_S11"/>
    <property type="match status" value="1"/>
</dbReference>